<dbReference type="AlphaFoldDB" id="A0A080LRY4"/>
<comment type="caution">
    <text evidence="1">The sequence shown here is derived from an EMBL/GenBank/DDBJ whole genome shotgun (WGS) entry which is preliminary data.</text>
</comment>
<evidence type="ECO:0000313" key="2">
    <source>
        <dbReference type="Proteomes" id="UP000020077"/>
    </source>
</evidence>
<proteinExistence type="predicted"/>
<protein>
    <submittedName>
        <fullName evidence="1">Uncharacterized protein</fullName>
    </submittedName>
</protein>
<evidence type="ECO:0000313" key="1">
    <source>
        <dbReference type="EMBL" id="KFB71033.1"/>
    </source>
</evidence>
<dbReference type="Proteomes" id="UP000020077">
    <property type="component" value="Unassembled WGS sequence"/>
</dbReference>
<sequence>MVSGPDGFPSVTNAGQHLLLEIEYLLDHGRGDRVLPIAGAYQQGLGDCQGERQVQAEGRSLAWARQHFNAAAQAAHFALQYIHADATPGETRHLAGRRYSRRKNQVHHARRIAGFFLGQQTGEQTAFAQPVEIEAGAVIGERENDLVAFLCQLQRDLANLGLAPGQARGRVFEAMHDGVAQHVFKRRQHFFENRSVEFELGTLDFQVRPFADFLAGLPDDPVETIGNAAEWHHAHRHQFLLHFAVQTRLRDDGRVGVVQILEQILLHRGDVVDGFGHHSRQFLETREAVEFQGIKIGVLFSALPDT</sequence>
<organism evidence="1 2">
    <name type="scientific">Candidatus Accumulibacter phosphatis</name>
    <dbReference type="NCBI Taxonomy" id="327160"/>
    <lineage>
        <taxon>Bacteria</taxon>
        <taxon>Pseudomonadati</taxon>
        <taxon>Pseudomonadota</taxon>
        <taxon>Betaproteobacteria</taxon>
        <taxon>Candidatus Accumulibacter</taxon>
    </lineage>
</organism>
<name>A0A080LRY4_9PROT</name>
<gene>
    <name evidence="1" type="ORF">AW09_003849</name>
</gene>
<dbReference type="EMBL" id="JDVG02000605">
    <property type="protein sequence ID" value="KFB71033.1"/>
    <property type="molecule type" value="Genomic_DNA"/>
</dbReference>
<reference evidence="1 2" key="1">
    <citation type="submission" date="2014-02" db="EMBL/GenBank/DDBJ databases">
        <title>Expanding our view of genomic diversity in Candidatus Accumulibacter clades.</title>
        <authorList>
            <person name="Skennerton C.T."/>
            <person name="Barr J.J."/>
            <person name="Slater F.R."/>
            <person name="Bond P.L."/>
            <person name="Tyson G.W."/>
        </authorList>
    </citation>
    <scope>NUCLEOTIDE SEQUENCE [LARGE SCALE GENOMIC DNA]</scope>
    <source>
        <strain evidence="2">BA-91</strain>
    </source>
</reference>
<accession>A0A080LRY4</accession>